<organism evidence="1">
    <name type="scientific">Iridovirus sp</name>
    <dbReference type="NCBI Taxonomy" id="135728"/>
    <lineage>
        <taxon>Viruses</taxon>
        <taxon>Varidnaviria</taxon>
        <taxon>Bamfordvirae</taxon>
        <taxon>Nucleocytoviricota</taxon>
        <taxon>Megaviricetes</taxon>
        <taxon>Pimascovirales</taxon>
        <taxon>Pimascovirales incertae sedis</taxon>
        <taxon>Iridoviridae</taxon>
        <taxon>Betairidovirinae</taxon>
        <taxon>Iridovirus</taxon>
    </lineage>
</organism>
<evidence type="ECO:0000313" key="1">
    <source>
        <dbReference type="EMBL" id="XBY85713.1"/>
    </source>
</evidence>
<name>A0AAU7YEA9_9VIRU</name>
<accession>A0AAU7YEA9</accession>
<protein>
    <submittedName>
        <fullName evidence="1">Uncharacterized protein</fullName>
    </submittedName>
</protein>
<proteinExistence type="predicted"/>
<dbReference type="EMBL" id="PP847201">
    <property type="protein sequence ID" value="XBY85713.1"/>
    <property type="molecule type" value="Genomic_DNA"/>
</dbReference>
<reference evidence="1" key="1">
    <citation type="submission" date="2024-05" db="EMBL/GenBank/DDBJ databases">
        <title>Complete genomes of an iridovirus, and two densoviruses identified in lab reared social spiders in California, USA.</title>
        <authorList>
            <person name="Millerwise S."/>
            <person name="Lund M.C."/>
            <person name="Schmidlin K."/>
            <person name="Kraberger S."/>
            <person name="Harrison J."/>
            <person name="Cease A."/>
            <person name="Pinter-Wollman N."/>
            <person name="Varsani A."/>
        </authorList>
    </citation>
    <scope>NUCLEOTIDE SEQUENCE</scope>
    <source>
        <strain evidence="1">SocP20</strain>
    </source>
</reference>
<sequence>MLPINIHHALRHQKVLMFYNILVLRKKNMDCHIYPLNKQNDSFINPKLIS</sequence>